<keyword evidence="6" id="KW-0540">Nuclease</keyword>
<feature type="compositionally biased region" description="Basic and acidic residues" evidence="20">
    <location>
        <begin position="19"/>
        <end position="32"/>
    </location>
</feature>
<dbReference type="InterPro" id="IPR056924">
    <property type="entry name" value="SH3_Tf2-1"/>
</dbReference>
<keyword evidence="13" id="KW-0229">DNA integration</keyword>
<dbReference type="InterPro" id="IPR001584">
    <property type="entry name" value="Integrase_cat-core"/>
</dbReference>
<comment type="subunit">
    <text evidence="2">Component of the NuA4 histone acetyltransferase complex.</text>
</comment>
<dbReference type="OrthoDB" id="5100833at2759"/>
<dbReference type="SUPFAM" id="SSF53098">
    <property type="entry name" value="Ribonuclease H-like"/>
    <property type="match status" value="1"/>
</dbReference>
<dbReference type="Gene3D" id="3.30.70.270">
    <property type="match status" value="2"/>
</dbReference>
<dbReference type="InterPro" id="IPR041588">
    <property type="entry name" value="Integrase_H2C2"/>
</dbReference>
<reference evidence="25" key="2">
    <citation type="submission" date="2020-02" db="EMBL/GenBank/DDBJ databases">
        <title>Identification and distribution of gene clusters putatively required for synthesis of sphingolipid metabolism inhibitors in phylogenetically diverse species of the filamentous fungus Fusarium.</title>
        <authorList>
            <person name="Kim H.-S."/>
            <person name="Busman M."/>
            <person name="Brown D.W."/>
            <person name="Divon H."/>
            <person name="Uhlig S."/>
            <person name="Proctor R.H."/>
        </authorList>
    </citation>
    <scope>NUCLEOTIDE SEQUENCE</scope>
    <source>
        <strain evidence="25">NRRL 25174</strain>
    </source>
</reference>
<dbReference type="SUPFAM" id="SSF56672">
    <property type="entry name" value="DNA/RNA polymerases"/>
    <property type="match status" value="1"/>
</dbReference>
<dbReference type="Pfam" id="PF00385">
    <property type="entry name" value="Chromo"/>
    <property type="match status" value="1"/>
</dbReference>
<evidence type="ECO:0000256" key="16">
    <source>
        <dbReference type="ARBA" id="ARBA00023125"/>
    </source>
</evidence>
<feature type="region of interest" description="Disordered" evidence="20">
    <location>
        <begin position="1599"/>
        <end position="1623"/>
    </location>
</feature>
<dbReference type="Gene3D" id="3.10.10.10">
    <property type="entry name" value="HIV Type 1 Reverse Transcriptase, subunit A, domain 1"/>
    <property type="match status" value="1"/>
</dbReference>
<evidence type="ECO:0000256" key="10">
    <source>
        <dbReference type="ARBA" id="ARBA00022801"/>
    </source>
</evidence>
<proteinExistence type="predicted"/>
<keyword evidence="10" id="KW-0378">Hydrolase</keyword>
<dbReference type="Gene3D" id="2.40.50.40">
    <property type="match status" value="1"/>
</dbReference>
<keyword evidence="9" id="KW-0255">Endonuclease</keyword>
<dbReference type="CDD" id="cd01647">
    <property type="entry name" value="RT_LTR"/>
    <property type="match status" value="1"/>
</dbReference>
<dbReference type="PANTHER" id="PTHR37984:SF5">
    <property type="entry name" value="PROTEIN NYNRIN-LIKE"/>
    <property type="match status" value="1"/>
</dbReference>
<dbReference type="Gene3D" id="1.10.340.70">
    <property type="match status" value="1"/>
</dbReference>
<dbReference type="GO" id="GO:0005739">
    <property type="term" value="C:mitochondrion"/>
    <property type="evidence" value="ECO:0007669"/>
    <property type="project" value="UniProtKB-SubCell"/>
</dbReference>
<protein>
    <submittedName>
        <fullName evidence="25">Gag polymerase env poly</fullName>
    </submittedName>
</protein>
<dbReference type="GO" id="GO:0005634">
    <property type="term" value="C:nucleus"/>
    <property type="evidence" value="ECO:0007669"/>
    <property type="project" value="UniProtKB-ARBA"/>
</dbReference>
<dbReference type="GO" id="GO:0006338">
    <property type="term" value="P:chromatin remodeling"/>
    <property type="evidence" value="ECO:0007669"/>
    <property type="project" value="UniProtKB-ARBA"/>
</dbReference>
<keyword evidence="17" id="KW-0496">Mitochondrion</keyword>
<keyword evidence="11" id="KW-0460">Magnesium</keyword>
<dbReference type="GO" id="GO:0003677">
    <property type="term" value="F:DNA binding"/>
    <property type="evidence" value="ECO:0007669"/>
    <property type="project" value="UniProtKB-KW"/>
</dbReference>
<gene>
    <name evidence="25" type="ORF">FBEOM_13677</name>
</gene>
<dbReference type="GO" id="GO:0004190">
    <property type="term" value="F:aspartic-type endopeptidase activity"/>
    <property type="evidence" value="ECO:0007669"/>
    <property type="project" value="UniProtKB-KW"/>
</dbReference>
<dbReference type="InterPro" id="IPR043502">
    <property type="entry name" value="DNA/RNA_pol_sf"/>
</dbReference>
<dbReference type="InterPro" id="IPR043128">
    <property type="entry name" value="Rev_trsase/Diguanyl_cyclase"/>
</dbReference>
<evidence type="ECO:0000256" key="7">
    <source>
        <dbReference type="ARBA" id="ARBA00022723"/>
    </source>
</evidence>
<dbReference type="GO" id="GO:0003887">
    <property type="term" value="F:DNA-directed DNA polymerase activity"/>
    <property type="evidence" value="ECO:0007669"/>
    <property type="project" value="UniProtKB-KW"/>
</dbReference>
<keyword evidence="14" id="KW-0695">RNA-directed DNA polymerase</keyword>
<keyword evidence="12" id="KW-0694">RNA-binding</keyword>
<feature type="compositionally biased region" description="Polar residues" evidence="20">
    <location>
        <begin position="326"/>
        <end position="339"/>
    </location>
</feature>
<evidence type="ECO:0000256" key="5">
    <source>
        <dbReference type="ARBA" id="ARBA00022695"/>
    </source>
</evidence>
<feature type="compositionally biased region" description="Basic residues" evidence="20">
    <location>
        <begin position="1611"/>
        <end position="1623"/>
    </location>
</feature>
<evidence type="ECO:0000259" key="22">
    <source>
        <dbReference type="PROSITE" id="PS50158"/>
    </source>
</evidence>
<dbReference type="PROSITE" id="PS50878">
    <property type="entry name" value="RT_POL"/>
    <property type="match status" value="1"/>
</dbReference>
<evidence type="ECO:0000256" key="19">
    <source>
        <dbReference type="PROSITE-ProRule" id="PRU00047"/>
    </source>
</evidence>
<dbReference type="FunFam" id="1.10.340.70:FF:000001">
    <property type="entry name" value="Retrovirus-related Pol polyprotein from transposon gypsy-like Protein"/>
    <property type="match status" value="1"/>
</dbReference>
<evidence type="ECO:0000256" key="13">
    <source>
        <dbReference type="ARBA" id="ARBA00022908"/>
    </source>
</evidence>
<dbReference type="PROSITE" id="PS50158">
    <property type="entry name" value="ZF_CCHC"/>
    <property type="match status" value="1"/>
</dbReference>
<comment type="subcellular location">
    <subcellularLocation>
        <location evidence="1">Mitochondrion</location>
    </subcellularLocation>
</comment>
<dbReference type="Pfam" id="PF17921">
    <property type="entry name" value="Integrase_H2C2"/>
    <property type="match status" value="1"/>
</dbReference>
<keyword evidence="19" id="KW-0862">Zinc</keyword>
<evidence type="ECO:0000259" key="23">
    <source>
        <dbReference type="PROSITE" id="PS50878"/>
    </source>
</evidence>
<evidence type="ECO:0000256" key="2">
    <source>
        <dbReference type="ARBA" id="ARBA00011353"/>
    </source>
</evidence>
<evidence type="ECO:0000256" key="11">
    <source>
        <dbReference type="ARBA" id="ARBA00022842"/>
    </source>
</evidence>
<dbReference type="InterPro" id="IPR001878">
    <property type="entry name" value="Znf_CCHC"/>
</dbReference>
<evidence type="ECO:0000256" key="6">
    <source>
        <dbReference type="ARBA" id="ARBA00022722"/>
    </source>
</evidence>
<feature type="region of interest" description="Disordered" evidence="20">
    <location>
        <begin position="1006"/>
        <end position="1031"/>
    </location>
</feature>
<evidence type="ECO:0000259" key="24">
    <source>
        <dbReference type="PROSITE" id="PS50994"/>
    </source>
</evidence>
<dbReference type="SUPFAM" id="SSF54160">
    <property type="entry name" value="Chromo domain-like"/>
    <property type="match status" value="1"/>
</dbReference>
<keyword evidence="5" id="KW-0548">Nucleotidyltransferase</keyword>
<evidence type="ECO:0000256" key="12">
    <source>
        <dbReference type="ARBA" id="ARBA00022884"/>
    </source>
</evidence>
<evidence type="ECO:0000256" key="14">
    <source>
        <dbReference type="ARBA" id="ARBA00022918"/>
    </source>
</evidence>
<keyword evidence="18" id="KW-0233">DNA recombination</keyword>
<evidence type="ECO:0000256" key="15">
    <source>
        <dbReference type="ARBA" id="ARBA00022932"/>
    </source>
</evidence>
<evidence type="ECO:0000256" key="1">
    <source>
        <dbReference type="ARBA" id="ARBA00004173"/>
    </source>
</evidence>
<keyword evidence="3" id="KW-0645">Protease</keyword>
<keyword evidence="15" id="KW-0239">DNA-directed DNA polymerase</keyword>
<dbReference type="FunFam" id="3.30.70.270:FF:000020">
    <property type="entry name" value="Transposon Tf2-6 polyprotein-like Protein"/>
    <property type="match status" value="1"/>
</dbReference>
<feature type="region of interest" description="Disordered" evidence="20">
    <location>
        <begin position="289"/>
        <end position="350"/>
    </location>
</feature>
<dbReference type="CDD" id="cd09274">
    <property type="entry name" value="RNase_HI_RT_Ty3"/>
    <property type="match status" value="1"/>
</dbReference>
<feature type="region of interest" description="Disordered" evidence="20">
    <location>
        <begin position="1045"/>
        <end position="1085"/>
    </location>
</feature>
<dbReference type="PANTHER" id="PTHR37984">
    <property type="entry name" value="PROTEIN CBG26694"/>
    <property type="match status" value="1"/>
</dbReference>
<keyword evidence="7" id="KW-0479">Metal-binding</keyword>
<dbReference type="EMBL" id="PVQB02001049">
    <property type="protein sequence ID" value="KAF4332523.1"/>
    <property type="molecule type" value="Genomic_DNA"/>
</dbReference>
<dbReference type="Pfam" id="PF00078">
    <property type="entry name" value="RVT_1"/>
    <property type="match status" value="1"/>
</dbReference>
<keyword evidence="19" id="KW-0863">Zinc-finger</keyword>
<dbReference type="InterPro" id="IPR036397">
    <property type="entry name" value="RNaseH_sf"/>
</dbReference>
<keyword evidence="16" id="KW-0238">DNA-binding</keyword>
<dbReference type="GO" id="GO:0003723">
    <property type="term" value="F:RNA binding"/>
    <property type="evidence" value="ECO:0007669"/>
    <property type="project" value="UniProtKB-KW"/>
</dbReference>
<dbReference type="Pfam" id="PF24626">
    <property type="entry name" value="SH3_Tf2-1"/>
    <property type="match status" value="1"/>
</dbReference>
<dbReference type="InterPro" id="IPR000477">
    <property type="entry name" value="RT_dom"/>
</dbReference>
<dbReference type="InterPro" id="IPR050951">
    <property type="entry name" value="Retrovirus_Pol_polyprotein"/>
</dbReference>
<feature type="domain" description="CCHC-type" evidence="22">
    <location>
        <begin position="358"/>
        <end position="373"/>
    </location>
</feature>
<keyword evidence="4" id="KW-0808">Transferase</keyword>
<evidence type="ECO:0000256" key="3">
    <source>
        <dbReference type="ARBA" id="ARBA00022670"/>
    </source>
</evidence>
<dbReference type="PROSITE" id="PS50013">
    <property type="entry name" value="CHROMO_2"/>
    <property type="match status" value="1"/>
</dbReference>
<feature type="compositionally biased region" description="Polar residues" evidence="20">
    <location>
        <begin position="33"/>
        <end position="45"/>
    </location>
</feature>
<feature type="region of interest" description="Disordered" evidence="20">
    <location>
        <begin position="1"/>
        <end position="50"/>
    </location>
</feature>
<comment type="caution">
    <text evidence="25">The sequence shown here is derived from an EMBL/GenBank/DDBJ whole genome shotgun (WGS) entry which is preliminary data.</text>
</comment>
<evidence type="ECO:0000256" key="9">
    <source>
        <dbReference type="ARBA" id="ARBA00022759"/>
    </source>
</evidence>
<dbReference type="InterPro" id="IPR016197">
    <property type="entry name" value="Chromo-like_dom_sf"/>
</dbReference>
<sequence>MPRTRIQTAREPSPIPTDAVRHEETIETREDTPQPTETSSSTLSTAPDEFDETTALIRATQLRIAQLEELAELRKKEEELLKQIQGGKPREGTPRTRRNSEDSNSSSGKEVRVRNITKLTLPTTFQKRDAWLSDLNRAFTGARRRYRKDYKKILTAMDNMDAEGRGRWDRYVDELPEIEREAVEENWEAFKEWSLSLIKDSANREPLLMKQLENAQQRDNQSPQEFHQYLDSIEKNFPRPSERQRALVFYAKLLPSLQDHISLHSPEIPNTREGVVTLATRFWDSMRGRTKRRIDDDSQSRVSKSQKRHSSRERKHHRYPQDLLPTRSQSPYTPKTNWQPRAAGQKNPTDTAGKTLTCYKCGSDEHFAPSCQKSIGAGDQNLRVEKAFEISCLIHGRKTLEIRAILDSGAEADSIKEQFAISQGLKPIQTTRPTFCTVGGMELKVLQTWLVPITLTDRNGRTRRVTRTCIGVEGDPKDEGNPLLLSESTLVDLHIITDHARREWWFRHNWEQSKILTPRRFERECRNKARIFAITQIENSEVIPDEDDTGEQGNTEVPPEFREFIDVFSSEKASGIPEYKNTDHRIDLLPGKSPPYGPIYPLSQLELKELRQYLDDNLASGRIRPSKSPAGAPILFVPKKDGSLRLCVDYRGLNGASVKNRYPLPLVTEILDRIQGAKFFSKIDVKDAYHRIRIAEGDEWKTAFRTRYGHFEYVVMPFGLTNAPATFQHYIHEALRGLVDTICIVYLDDILIFSKTREEHTEHVRVILERMRQAELYAKPSKCTFFQDKVEYLGYILSSEGISMDPTRVETIRNWKEPETYREIQVFLGFCNFYRRFIQGYSGIARPLTALTQGSKNGKKPGSVCLNEKERISFRTLIEAFQKAPLLRHFDPNLHIRIETDASAFAMAGILSQPDPQGKWHPIAFWSRKFKKEELSYGTPDHELFAIVESFKHWRHYLEGALHQVEVLSDHYNLQTFMKNPKLNGRQARWCLYLTPYDFIIRHRAGKTNPADAPSRKPEYEGETPPNQELLPGLQAKLAKIQAITRSKRQQPPQGEPTPLEDNSKEDSREEPEDQTNPSRWKEWVSNKVIQQDTLSQLQAKETVQHEETIAPGTSGSLLEAIQTLQQKDKETKARKAELSDKNTHQKGIEWSVGTDGLLRFKNRLFIPHDPALRNELLRIYHDDPLAGHFGIHRTLHLLQRKLHWVGIEKDVRDYIQTCAVCQGAITPRHKPYGRLESLPIPQRPMAELSMDFITGLPPVIQQGKYVDSILVIVDRFTKYCFFFPVSKEIGASELATLFHEEIELRYGPPEGIVSDRGSVFTSAFWSELCYASRVIRRLSTAFHPQTDGQTERMNQILEHYLRCFISADQVNWASLLRSAEFACNNADSATTGVSPFKALLGFNADFQFRHEAVTTGGEVPEVNLRITKLQNLREQMKIQWRSATEAQAKHYNSKHQEKTLSRGDLVGLSTKNIKFKGEKKKLVPRFIGPFCILERVGRQAYRLALPQKYERLHNVFHISLLEPWQKRPGDTGEVLPMPDLKEDNQEWEVESISDQRRIEGSMHYLVKWKGWPHEYDQWVNEEDMGNAPNPIRAFLKRKEAQQGKLQPKPAKPRGRPRKTVTK</sequence>
<dbReference type="GO" id="GO:0008270">
    <property type="term" value="F:zinc ion binding"/>
    <property type="evidence" value="ECO:0007669"/>
    <property type="project" value="UniProtKB-KW"/>
</dbReference>
<feature type="region of interest" description="Disordered" evidence="20">
    <location>
        <begin position="82"/>
        <end position="111"/>
    </location>
</feature>
<evidence type="ECO:0000256" key="4">
    <source>
        <dbReference type="ARBA" id="ARBA00022679"/>
    </source>
</evidence>
<feature type="compositionally biased region" description="Basic and acidic residues" evidence="20">
    <location>
        <begin position="88"/>
        <end position="101"/>
    </location>
</feature>
<evidence type="ECO:0000256" key="18">
    <source>
        <dbReference type="ARBA" id="ARBA00023172"/>
    </source>
</evidence>
<feature type="domain" description="Chromo" evidence="21">
    <location>
        <begin position="1548"/>
        <end position="1607"/>
    </location>
</feature>
<dbReference type="GO" id="GO:0006310">
    <property type="term" value="P:DNA recombination"/>
    <property type="evidence" value="ECO:0007669"/>
    <property type="project" value="UniProtKB-KW"/>
</dbReference>
<dbReference type="InterPro" id="IPR000953">
    <property type="entry name" value="Chromo/chromo_shadow_dom"/>
</dbReference>
<dbReference type="GO" id="GO:0003964">
    <property type="term" value="F:RNA-directed DNA polymerase activity"/>
    <property type="evidence" value="ECO:0007669"/>
    <property type="project" value="UniProtKB-KW"/>
</dbReference>
<dbReference type="InterPro" id="IPR041373">
    <property type="entry name" value="RT_RNaseH"/>
</dbReference>
<dbReference type="SMART" id="SM00298">
    <property type="entry name" value="CHROMO"/>
    <property type="match status" value="1"/>
</dbReference>
<evidence type="ECO:0000313" key="25">
    <source>
        <dbReference type="EMBL" id="KAF4332523.1"/>
    </source>
</evidence>
<feature type="domain" description="Reverse transcriptase" evidence="23">
    <location>
        <begin position="618"/>
        <end position="797"/>
    </location>
</feature>
<dbReference type="GO" id="GO:0004519">
    <property type="term" value="F:endonuclease activity"/>
    <property type="evidence" value="ECO:0007669"/>
    <property type="project" value="UniProtKB-KW"/>
</dbReference>
<reference evidence="25" key="1">
    <citation type="journal article" date="2017" name="Mycologia">
        <title>Fusarium algeriense, sp. nov., a novel toxigenic crown rot pathogen of durum wheat from Algeria is nested in the Fusarium burgessii species complex.</title>
        <authorList>
            <person name="Laraba I."/>
            <person name="Keddad A."/>
            <person name="Boureghda H."/>
            <person name="Abdallah N."/>
            <person name="Vaughan M.M."/>
            <person name="Proctor R.H."/>
            <person name="Busman M."/>
            <person name="O'Donnell K."/>
        </authorList>
    </citation>
    <scope>NUCLEOTIDE SEQUENCE</scope>
    <source>
        <strain evidence="25">NRRL 25174</strain>
    </source>
</reference>
<evidence type="ECO:0000256" key="8">
    <source>
        <dbReference type="ARBA" id="ARBA00022750"/>
    </source>
</evidence>
<keyword evidence="26" id="KW-1185">Reference proteome</keyword>
<dbReference type="Pfam" id="PF17917">
    <property type="entry name" value="RT_RNaseH"/>
    <property type="match status" value="1"/>
</dbReference>
<organism evidence="25 26">
    <name type="scientific">Fusarium beomiforme</name>
    <dbReference type="NCBI Taxonomy" id="44412"/>
    <lineage>
        <taxon>Eukaryota</taxon>
        <taxon>Fungi</taxon>
        <taxon>Dikarya</taxon>
        <taxon>Ascomycota</taxon>
        <taxon>Pezizomycotina</taxon>
        <taxon>Sordariomycetes</taxon>
        <taxon>Hypocreomycetidae</taxon>
        <taxon>Hypocreales</taxon>
        <taxon>Nectriaceae</taxon>
        <taxon>Fusarium</taxon>
        <taxon>Fusarium burgessii species complex</taxon>
    </lineage>
</organism>
<evidence type="ECO:0000313" key="26">
    <source>
        <dbReference type="Proteomes" id="UP000730481"/>
    </source>
</evidence>
<accession>A0A9P5A5V1</accession>
<dbReference type="InterPro" id="IPR012337">
    <property type="entry name" value="RNaseH-like_sf"/>
</dbReference>
<evidence type="ECO:0000256" key="17">
    <source>
        <dbReference type="ARBA" id="ARBA00023128"/>
    </source>
</evidence>
<dbReference type="GO" id="GO:0006508">
    <property type="term" value="P:proteolysis"/>
    <property type="evidence" value="ECO:0007669"/>
    <property type="project" value="UniProtKB-KW"/>
</dbReference>
<dbReference type="InterPro" id="IPR023780">
    <property type="entry name" value="Chromo_domain"/>
</dbReference>
<evidence type="ECO:0000256" key="20">
    <source>
        <dbReference type="SAM" id="MobiDB-lite"/>
    </source>
</evidence>
<feature type="compositionally biased region" description="Basic residues" evidence="20">
    <location>
        <begin position="304"/>
        <end position="318"/>
    </location>
</feature>
<dbReference type="Proteomes" id="UP000730481">
    <property type="component" value="Unassembled WGS sequence"/>
</dbReference>
<dbReference type="GO" id="GO:0015074">
    <property type="term" value="P:DNA integration"/>
    <property type="evidence" value="ECO:0007669"/>
    <property type="project" value="UniProtKB-KW"/>
</dbReference>
<dbReference type="Gene3D" id="3.30.420.10">
    <property type="entry name" value="Ribonuclease H-like superfamily/Ribonuclease H"/>
    <property type="match status" value="1"/>
</dbReference>
<name>A0A9P5A5V1_9HYPO</name>
<keyword evidence="8" id="KW-0064">Aspartyl protease</keyword>
<feature type="domain" description="Integrase catalytic" evidence="24">
    <location>
        <begin position="1241"/>
        <end position="1404"/>
    </location>
</feature>
<dbReference type="Pfam" id="PF00665">
    <property type="entry name" value="rve"/>
    <property type="match status" value="1"/>
</dbReference>
<evidence type="ECO:0000259" key="21">
    <source>
        <dbReference type="PROSITE" id="PS50013"/>
    </source>
</evidence>
<dbReference type="PROSITE" id="PS50994">
    <property type="entry name" value="INTEGRASE"/>
    <property type="match status" value="1"/>
</dbReference>